<dbReference type="PATRIC" id="fig|1261.5.peg.1393"/>
<feature type="region of interest" description="Disordered" evidence="1">
    <location>
        <begin position="69"/>
        <end position="93"/>
    </location>
</feature>
<dbReference type="AlphaFoldDB" id="A0A135YPY9"/>
<dbReference type="Proteomes" id="UP000070326">
    <property type="component" value="Unassembled WGS sequence"/>
</dbReference>
<evidence type="ECO:0000313" key="3">
    <source>
        <dbReference type="Proteomes" id="UP000070326"/>
    </source>
</evidence>
<evidence type="ECO:0000313" key="2">
    <source>
        <dbReference type="EMBL" id="KXI11485.1"/>
    </source>
</evidence>
<protein>
    <submittedName>
        <fullName evidence="2">Uncharacterized protein</fullName>
    </submittedName>
</protein>
<accession>A0A135YPY9</accession>
<dbReference type="RefSeq" id="WP_061101933.1">
    <property type="nucleotide sequence ID" value="NZ_JAWEAY010000007.1"/>
</dbReference>
<sequence length="139" mass="15773">MSNIKVWDKKEKLKGLDPQVWLEAYPRAKSDTLVLVDDTVVYFLEDIKSQGFVGDTDTAVVEAFLNKQEEDRQKAEKEAKAQAEHEKSEMEKRVEEEVNKVRLEYAVAVAELTEKIEKDKLELSTAIVEAIEMKAGGTV</sequence>
<dbReference type="STRING" id="1261.HMPREF3195_01390"/>
<name>A0A135YPY9_9FIRM</name>
<organism evidence="2 3">
    <name type="scientific">Peptostreptococcus anaerobius</name>
    <dbReference type="NCBI Taxonomy" id="1261"/>
    <lineage>
        <taxon>Bacteria</taxon>
        <taxon>Bacillati</taxon>
        <taxon>Bacillota</taxon>
        <taxon>Clostridia</taxon>
        <taxon>Peptostreptococcales</taxon>
        <taxon>Peptostreptococcaceae</taxon>
        <taxon>Peptostreptococcus</taxon>
    </lineage>
</organism>
<proteinExistence type="predicted"/>
<evidence type="ECO:0000256" key="1">
    <source>
        <dbReference type="SAM" id="MobiDB-lite"/>
    </source>
</evidence>
<reference evidence="2 3" key="1">
    <citation type="submission" date="2016-02" db="EMBL/GenBank/DDBJ databases">
        <authorList>
            <person name="Wen L."/>
            <person name="He K."/>
            <person name="Yang H."/>
        </authorList>
    </citation>
    <scope>NUCLEOTIDE SEQUENCE [LARGE SCALE GENOMIC DNA]</scope>
    <source>
        <strain evidence="2 3">MJR8628A</strain>
    </source>
</reference>
<gene>
    <name evidence="2" type="ORF">HMPREF3195_01390</name>
</gene>
<dbReference type="EMBL" id="LSQZ01000071">
    <property type="protein sequence ID" value="KXI11485.1"/>
    <property type="molecule type" value="Genomic_DNA"/>
</dbReference>
<comment type="caution">
    <text evidence="2">The sequence shown here is derived from an EMBL/GenBank/DDBJ whole genome shotgun (WGS) entry which is preliminary data.</text>
</comment>